<keyword evidence="3" id="KW-1185">Reference proteome</keyword>
<dbReference type="EMBL" id="BRZM01000113">
    <property type="protein sequence ID" value="GLD67495.1"/>
    <property type="molecule type" value="Genomic_DNA"/>
</dbReference>
<feature type="compositionally biased region" description="Basic and acidic residues" evidence="1">
    <location>
        <begin position="107"/>
        <end position="119"/>
    </location>
</feature>
<evidence type="ECO:0000256" key="1">
    <source>
        <dbReference type="SAM" id="MobiDB-lite"/>
    </source>
</evidence>
<proteinExistence type="predicted"/>
<protein>
    <submittedName>
        <fullName evidence="2">Uncharacterized protein</fullName>
    </submittedName>
</protein>
<evidence type="ECO:0000313" key="2">
    <source>
        <dbReference type="EMBL" id="GLD67495.1"/>
    </source>
</evidence>
<sequence>MQFCRKVLCQPCSARVTSPEEDMEYKMGSCIGISHRQAKAEREKVHSSVGGGVTSAGKRSCGDAEQGVRKGGAEYKERLTSVTDPREMLMSPTLGLIPSIHLQRHCQSERQSSKGKVGEEAVGCPEWTGKD</sequence>
<evidence type="ECO:0000313" key="3">
    <source>
        <dbReference type="Proteomes" id="UP001279410"/>
    </source>
</evidence>
<reference evidence="2" key="1">
    <citation type="submission" date="2022-08" db="EMBL/GenBank/DDBJ databases">
        <title>Genome sequencing of akame (Lates japonicus).</title>
        <authorList>
            <person name="Hashiguchi Y."/>
            <person name="Takahashi H."/>
        </authorList>
    </citation>
    <scope>NUCLEOTIDE SEQUENCE</scope>
    <source>
        <strain evidence="2">Kochi</strain>
    </source>
</reference>
<organism evidence="2 3">
    <name type="scientific">Lates japonicus</name>
    <name type="common">Japanese lates</name>
    <dbReference type="NCBI Taxonomy" id="270547"/>
    <lineage>
        <taxon>Eukaryota</taxon>
        <taxon>Metazoa</taxon>
        <taxon>Chordata</taxon>
        <taxon>Craniata</taxon>
        <taxon>Vertebrata</taxon>
        <taxon>Euteleostomi</taxon>
        <taxon>Actinopterygii</taxon>
        <taxon>Neopterygii</taxon>
        <taxon>Teleostei</taxon>
        <taxon>Neoteleostei</taxon>
        <taxon>Acanthomorphata</taxon>
        <taxon>Carangaria</taxon>
        <taxon>Carangaria incertae sedis</taxon>
        <taxon>Centropomidae</taxon>
        <taxon>Lates</taxon>
    </lineage>
</organism>
<comment type="caution">
    <text evidence="2">The sequence shown here is derived from an EMBL/GenBank/DDBJ whole genome shotgun (WGS) entry which is preliminary data.</text>
</comment>
<dbReference type="AlphaFoldDB" id="A0AAD3N7T5"/>
<feature type="region of interest" description="Disordered" evidence="1">
    <location>
        <begin position="41"/>
        <end position="69"/>
    </location>
</feature>
<dbReference type="Proteomes" id="UP001279410">
    <property type="component" value="Unassembled WGS sequence"/>
</dbReference>
<name>A0AAD3N7T5_LATJO</name>
<gene>
    <name evidence="2" type="ORF">AKAME5_001883700</name>
</gene>
<feature type="compositionally biased region" description="Basic and acidic residues" evidence="1">
    <location>
        <begin position="60"/>
        <end position="69"/>
    </location>
</feature>
<feature type="region of interest" description="Disordered" evidence="1">
    <location>
        <begin position="107"/>
        <end position="131"/>
    </location>
</feature>
<accession>A0AAD3N7T5</accession>